<sequence>MKNFNLFIITDNMNNLFKGIDNMTLLSYVTLVLSIAIFVSILFGCTYKKRFERFETEKTDSETKKSEKKEFVLTDEEKALLDGLQNGSIDEKKLETFISEEKVTKESVEKLIEHIQEKFVNKVNDSKDKK</sequence>
<evidence type="ECO:0000256" key="1">
    <source>
        <dbReference type="SAM" id="Phobius"/>
    </source>
</evidence>
<keyword evidence="1" id="KW-0472">Membrane</keyword>
<protein>
    <submittedName>
        <fullName evidence="2">Uncharacterized protein</fullName>
    </submittedName>
</protein>
<organism evidence="2">
    <name type="scientific">viral metagenome</name>
    <dbReference type="NCBI Taxonomy" id="1070528"/>
    <lineage>
        <taxon>unclassified sequences</taxon>
        <taxon>metagenomes</taxon>
        <taxon>organismal metagenomes</taxon>
    </lineage>
</organism>
<accession>A0A6C0J2V6</accession>
<reference evidence="2" key="1">
    <citation type="journal article" date="2020" name="Nature">
        <title>Giant virus diversity and host interactions through global metagenomics.</title>
        <authorList>
            <person name="Schulz F."/>
            <person name="Roux S."/>
            <person name="Paez-Espino D."/>
            <person name="Jungbluth S."/>
            <person name="Walsh D.A."/>
            <person name="Denef V.J."/>
            <person name="McMahon K.D."/>
            <person name="Konstantinidis K.T."/>
            <person name="Eloe-Fadrosh E.A."/>
            <person name="Kyrpides N.C."/>
            <person name="Woyke T."/>
        </authorList>
    </citation>
    <scope>NUCLEOTIDE SEQUENCE</scope>
    <source>
        <strain evidence="2">GVMAG-M-3300025695-21</strain>
    </source>
</reference>
<keyword evidence="1" id="KW-1133">Transmembrane helix</keyword>
<dbReference type="AlphaFoldDB" id="A0A6C0J2V6"/>
<proteinExistence type="predicted"/>
<name>A0A6C0J2V6_9ZZZZ</name>
<dbReference type="EMBL" id="MN740298">
    <property type="protein sequence ID" value="QHT98956.1"/>
    <property type="molecule type" value="Genomic_DNA"/>
</dbReference>
<evidence type="ECO:0000313" key="2">
    <source>
        <dbReference type="EMBL" id="QHT98956.1"/>
    </source>
</evidence>
<feature type="transmembrane region" description="Helical" evidence="1">
    <location>
        <begin position="25"/>
        <end position="45"/>
    </location>
</feature>
<keyword evidence="1" id="KW-0812">Transmembrane</keyword>